<dbReference type="EMBL" id="NAAC01000022">
    <property type="protein sequence ID" value="RDJ07859.1"/>
    <property type="molecule type" value="Genomic_DNA"/>
</dbReference>
<accession>A0A370KK97</accession>
<name>A0A370KK97_9HYPH</name>
<evidence type="ECO:0000313" key="4">
    <source>
        <dbReference type="Proteomes" id="UP000254939"/>
    </source>
</evidence>
<proteinExistence type="predicted"/>
<dbReference type="InterPro" id="IPR035965">
    <property type="entry name" value="PAS-like_dom_sf"/>
</dbReference>
<dbReference type="Gene3D" id="3.30.450.20">
    <property type="entry name" value="PAS domain"/>
    <property type="match status" value="1"/>
</dbReference>
<dbReference type="SUPFAM" id="SSF55785">
    <property type="entry name" value="PYP-like sensor domain (PAS domain)"/>
    <property type="match status" value="1"/>
</dbReference>
<dbReference type="Proteomes" id="UP000254939">
    <property type="component" value="Unassembled WGS sequence"/>
</dbReference>
<reference evidence="3 4" key="1">
    <citation type="submission" date="2017-03" db="EMBL/GenBank/DDBJ databases">
        <title>Genome analysis of Rhizobial strains effectives or ineffectives for nitrogen fixation isolated from bean seeds.</title>
        <authorList>
            <person name="Peralta H."/>
            <person name="Aguilar-Vera A."/>
            <person name="Mora Y."/>
            <person name="Vargas-Lagunas C."/>
            <person name="Girard L."/>
            <person name="Mora J."/>
        </authorList>
    </citation>
    <scope>NUCLEOTIDE SEQUENCE [LARGE SCALE GENOMIC DNA]</scope>
    <source>
        <strain evidence="3 4">CCGM3</strain>
    </source>
</reference>
<dbReference type="RefSeq" id="WP_210210059.1">
    <property type="nucleotide sequence ID" value="NZ_KZ857264.1"/>
</dbReference>
<organism evidence="3 4">
    <name type="scientific">Rhizobium grahamii</name>
    <dbReference type="NCBI Taxonomy" id="1120045"/>
    <lineage>
        <taxon>Bacteria</taxon>
        <taxon>Pseudomonadati</taxon>
        <taxon>Pseudomonadota</taxon>
        <taxon>Alphaproteobacteria</taxon>
        <taxon>Hyphomicrobiales</taxon>
        <taxon>Rhizobiaceae</taxon>
        <taxon>Rhizobium/Agrobacterium group</taxon>
        <taxon>Rhizobium</taxon>
    </lineage>
</organism>
<dbReference type="AlphaFoldDB" id="A0A370KK97"/>
<evidence type="ECO:0000256" key="1">
    <source>
        <dbReference type="SAM" id="MobiDB-lite"/>
    </source>
</evidence>
<feature type="region of interest" description="Disordered" evidence="1">
    <location>
        <begin position="17"/>
        <end position="38"/>
    </location>
</feature>
<protein>
    <recommendedName>
        <fullName evidence="2">MEKHLA domain-containing protein</fullName>
    </recommendedName>
</protein>
<feature type="compositionally biased region" description="Polar residues" evidence="1">
    <location>
        <begin position="28"/>
        <end position="37"/>
    </location>
</feature>
<evidence type="ECO:0000313" key="3">
    <source>
        <dbReference type="EMBL" id="RDJ07859.1"/>
    </source>
</evidence>
<gene>
    <name evidence="3" type="ORF">B5K06_21195</name>
</gene>
<dbReference type="Pfam" id="PF08670">
    <property type="entry name" value="MEKHLA"/>
    <property type="match status" value="1"/>
</dbReference>
<dbReference type="InterPro" id="IPR000014">
    <property type="entry name" value="PAS"/>
</dbReference>
<comment type="caution">
    <text evidence="3">The sequence shown here is derived from an EMBL/GenBank/DDBJ whole genome shotgun (WGS) entry which is preliminary data.</text>
</comment>
<evidence type="ECO:0000259" key="2">
    <source>
        <dbReference type="Pfam" id="PF08670"/>
    </source>
</evidence>
<feature type="domain" description="MEKHLA" evidence="2">
    <location>
        <begin position="35"/>
        <end position="133"/>
    </location>
</feature>
<sequence>MVQATFVSVRRTLPRVPEPTTAAANGLKASSSRSTTEPDPRFIYANVAAQKRFEYGWDEFIGMPSRLSAQAPDRAERQLLLEAVERQGFIADYRGLRVKKSGKRFWMEHGVVWQLVDGSGERHGQAAAFSSWTDL</sequence>
<dbReference type="CDD" id="cd00130">
    <property type="entry name" value="PAS"/>
    <property type="match status" value="1"/>
</dbReference>
<dbReference type="InterPro" id="IPR013978">
    <property type="entry name" value="MEKHLA"/>
</dbReference>